<evidence type="ECO:0000313" key="18">
    <source>
        <dbReference type="Proteomes" id="UP000175616"/>
    </source>
</evidence>
<evidence type="ECO:0000256" key="11">
    <source>
        <dbReference type="ARBA" id="ARBA00033245"/>
    </source>
</evidence>
<evidence type="ECO:0000259" key="15">
    <source>
        <dbReference type="Pfam" id="PF02096"/>
    </source>
</evidence>
<dbReference type="InterPro" id="IPR047196">
    <property type="entry name" value="YidC_ALB_C"/>
</dbReference>
<feature type="transmembrane region" description="Helical" evidence="13">
    <location>
        <begin position="355"/>
        <end position="376"/>
    </location>
</feature>
<keyword evidence="5 13" id="KW-1003">Cell membrane</keyword>
<keyword evidence="6 13" id="KW-0812">Transmembrane</keyword>
<sequence length="539" mass="59094">MDTQRTLLAVVLSIIVLVLYEQWMAPKPTHPAAAPTAATQSATAKPAPAPTTAMATAPSTSATAPTMSGTATSGLASPAELAAAPSVPFATQVYQGSVSLLGGDIVHLGLKHYPTSSSDKAPYPILSPESARLTLQQSGFRALDGQILQGRYRLLRDTGHALVLQGEAGPLRIEKTLEFAPDSYLIHEIIRVTNGGSSDWNGSYLDQILRNDRSESHWFMSIFTGAVLMHNGSFSEKSFSDLRSHPEEWSGSGWAGMTDHYFLEAILPEPKATGQIYARAAGPNSVAGVAVALPRLAPGQSTTIEQDLYLGPKEQKTLSSLGRGLEQTVDYGWFAIIAEPMHGVLSWFHSWTGNWGLAIVLLVLAVKILFFYPSAISYRSMANMRKLQPKLEQIKKQYGEDRQKMGAAMMELYRSEKVNPMAGCLPIVIQMPVFIALYWVLVESVSLRMAPFVLWIHDLAAPDPYFILPLLMGVSMFIQQRLNPAPMDPMQKKILSALPVIFAIFFSFFPAGLVLYWLTNNVVSIAQQYLITRHVMKEV</sequence>
<evidence type="ECO:0000256" key="6">
    <source>
        <dbReference type="ARBA" id="ARBA00022692"/>
    </source>
</evidence>
<dbReference type="RefSeq" id="WP_070122145.1">
    <property type="nucleotide sequence ID" value="NZ_LZYE01000341.1"/>
</dbReference>
<comment type="similarity">
    <text evidence="2 13">Belongs to the OXA1/ALB3/YidC family. Type 1 subfamily.</text>
</comment>
<evidence type="ECO:0000259" key="16">
    <source>
        <dbReference type="Pfam" id="PF14849"/>
    </source>
</evidence>
<evidence type="ECO:0000256" key="2">
    <source>
        <dbReference type="ARBA" id="ARBA00010527"/>
    </source>
</evidence>
<dbReference type="NCBIfam" id="TIGR03593">
    <property type="entry name" value="yidC_nterm"/>
    <property type="match status" value="1"/>
</dbReference>
<evidence type="ECO:0000256" key="13">
    <source>
        <dbReference type="HAMAP-Rule" id="MF_01810"/>
    </source>
</evidence>
<feature type="transmembrane region" description="Helical" evidence="13">
    <location>
        <begin position="494"/>
        <end position="518"/>
    </location>
</feature>
<feature type="domain" description="Membrane insertase YidC/Oxa/ALB C-terminal" evidence="15">
    <location>
        <begin position="355"/>
        <end position="533"/>
    </location>
</feature>
<keyword evidence="8 13" id="KW-1133">Transmembrane helix</keyword>
<dbReference type="Gene3D" id="2.70.98.90">
    <property type="match status" value="1"/>
</dbReference>
<dbReference type="InterPro" id="IPR028053">
    <property type="entry name" value="Membr_insert_YidC_N"/>
</dbReference>
<dbReference type="PRINTS" id="PR00701">
    <property type="entry name" value="60KDINNERMP"/>
</dbReference>
<gene>
    <name evidence="13" type="primary">yidC</name>
    <name evidence="17" type="ORF">BAE27_12020</name>
</gene>
<dbReference type="Pfam" id="PF14849">
    <property type="entry name" value="YidC_periplas"/>
    <property type="match status" value="1"/>
</dbReference>
<dbReference type="GO" id="GO:0032977">
    <property type="term" value="F:membrane insertase activity"/>
    <property type="evidence" value="ECO:0007669"/>
    <property type="project" value="InterPro"/>
</dbReference>
<organism evidence="17 18">
    <name type="scientific">Acidithiobacillus caldus</name>
    <dbReference type="NCBI Taxonomy" id="33059"/>
    <lineage>
        <taxon>Bacteria</taxon>
        <taxon>Pseudomonadati</taxon>
        <taxon>Pseudomonadota</taxon>
        <taxon>Acidithiobacillia</taxon>
        <taxon>Acidithiobacillales</taxon>
        <taxon>Acidithiobacillaceae</taxon>
        <taxon>Acidithiobacillus</taxon>
    </lineage>
</organism>
<evidence type="ECO:0000256" key="12">
    <source>
        <dbReference type="ARBA" id="ARBA00033342"/>
    </source>
</evidence>
<dbReference type="PRINTS" id="PR01900">
    <property type="entry name" value="YIDCPROTEIN"/>
</dbReference>
<keyword evidence="10 13" id="KW-0143">Chaperone</keyword>
<dbReference type="PANTHER" id="PTHR12428">
    <property type="entry name" value="OXA1"/>
    <property type="match status" value="1"/>
</dbReference>
<dbReference type="CDD" id="cd20070">
    <property type="entry name" value="5TM_YidC_Alb3"/>
    <property type="match status" value="1"/>
</dbReference>
<feature type="transmembrane region" description="Helical" evidence="13">
    <location>
        <begin position="418"/>
        <end position="441"/>
    </location>
</feature>
<dbReference type="PANTHER" id="PTHR12428:SF65">
    <property type="entry name" value="CYTOCHROME C OXIDASE ASSEMBLY PROTEIN COX18, MITOCHONDRIAL"/>
    <property type="match status" value="1"/>
</dbReference>
<dbReference type="NCBIfam" id="TIGR03592">
    <property type="entry name" value="yidC_oxa1_cterm"/>
    <property type="match status" value="1"/>
</dbReference>
<dbReference type="CDD" id="cd19961">
    <property type="entry name" value="EcYidC-like_peri"/>
    <property type="match status" value="1"/>
</dbReference>
<comment type="caution">
    <text evidence="17">The sequence shown here is derived from an EMBL/GenBank/DDBJ whole genome shotgun (WGS) entry which is preliminary data.</text>
</comment>
<dbReference type="Pfam" id="PF02096">
    <property type="entry name" value="60KD_IMP"/>
    <property type="match status" value="1"/>
</dbReference>
<keyword evidence="9 13" id="KW-0472">Membrane</keyword>
<dbReference type="Proteomes" id="UP000175616">
    <property type="component" value="Unassembled WGS sequence"/>
</dbReference>
<dbReference type="InterPro" id="IPR038221">
    <property type="entry name" value="YidC_periplasmic_sf"/>
</dbReference>
<evidence type="ECO:0000256" key="1">
    <source>
        <dbReference type="ARBA" id="ARBA00004429"/>
    </source>
</evidence>
<dbReference type="InterPro" id="IPR019998">
    <property type="entry name" value="Membr_insert_YidC"/>
</dbReference>
<dbReference type="HAMAP" id="MF_01810">
    <property type="entry name" value="YidC_type1"/>
    <property type="match status" value="1"/>
</dbReference>
<evidence type="ECO:0000256" key="8">
    <source>
        <dbReference type="ARBA" id="ARBA00022989"/>
    </source>
</evidence>
<feature type="region of interest" description="Disordered" evidence="14">
    <location>
        <begin position="29"/>
        <end position="72"/>
    </location>
</feature>
<keyword evidence="4 13" id="KW-0813">Transport</keyword>
<protein>
    <recommendedName>
        <fullName evidence="3 13">Membrane protein insertase YidC</fullName>
    </recommendedName>
    <alternativeName>
        <fullName evidence="12 13">Foldase YidC</fullName>
    </alternativeName>
    <alternativeName>
        <fullName evidence="11 13">Membrane integrase YidC</fullName>
    </alternativeName>
    <alternativeName>
        <fullName evidence="13">Membrane protein YidC</fullName>
    </alternativeName>
</protein>
<name>A0A1E7YKT9_9PROT</name>
<comment type="function">
    <text evidence="13">Required for the insertion and/or proper folding and/or complex formation of integral membrane proteins into the membrane. Involved in integration of membrane proteins that insert both dependently and independently of the Sec translocase complex, as well as at least some lipoproteins. Aids folding of multispanning membrane proteins.</text>
</comment>
<evidence type="ECO:0000256" key="3">
    <source>
        <dbReference type="ARBA" id="ARBA00015325"/>
    </source>
</evidence>
<keyword evidence="7 13" id="KW-0653">Protein transport</keyword>
<evidence type="ECO:0000313" key="17">
    <source>
        <dbReference type="EMBL" id="OFC30278.1"/>
    </source>
</evidence>
<accession>A0A1E7YKT9</accession>
<feature type="domain" description="Membrane insertase YidC N-terminal" evidence="16">
    <location>
        <begin position="87"/>
        <end position="342"/>
    </location>
</feature>
<evidence type="ECO:0000256" key="10">
    <source>
        <dbReference type="ARBA" id="ARBA00023186"/>
    </source>
</evidence>
<reference evidence="17 18" key="1">
    <citation type="submission" date="2016-06" db="EMBL/GenBank/DDBJ databases">
        <title>Gene turnover analysis identifies the evolutionary adaptation of the extremophile Acidithiobacillus caldus.</title>
        <authorList>
            <person name="Zhang X."/>
        </authorList>
    </citation>
    <scope>NUCLEOTIDE SEQUENCE [LARGE SCALE GENOMIC DNA]</scope>
    <source>
        <strain evidence="17 18">DX</strain>
    </source>
</reference>
<dbReference type="GO" id="GO:0005886">
    <property type="term" value="C:plasma membrane"/>
    <property type="evidence" value="ECO:0007669"/>
    <property type="project" value="UniProtKB-SubCell"/>
</dbReference>
<dbReference type="InterPro" id="IPR028055">
    <property type="entry name" value="YidC/Oxa/ALB_C"/>
</dbReference>
<evidence type="ECO:0000256" key="7">
    <source>
        <dbReference type="ARBA" id="ARBA00022927"/>
    </source>
</evidence>
<comment type="caution">
    <text evidence="13">Lacks conserved residue(s) required for the propagation of feature annotation.</text>
</comment>
<evidence type="ECO:0000256" key="5">
    <source>
        <dbReference type="ARBA" id="ARBA00022475"/>
    </source>
</evidence>
<dbReference type="InterPro" id="IPR001708">
    <property type="entry name" value="YidC/ALB3/OXA1/COX18"/>
</dbReference>
<dbReference type="EMBL" id="LZYE01000341">
    <property type="protein sequence ID" value="OFC30278.1"/>
    <property type="molecule type" value="Genomic_DNA"/>
</dbReference>
<proteinExistence type="inferred from homology"/>
<dbReference type="AlphaFoldDB" id="A0A1E7YKT9"/>
<evidence type="ECO:0000256" key="4">
    <source>
        <dbReference type="ARBA" id="ARBA00022448"/>
    </source>
</evidence>
<dbReference type="GO" id="GO:0051205">
    <property type="term" value="P:protein insertion into membrane"/>
    <property type="evidence" value="ECO:0007669"/>
    <property type="project" value="TreeGrafter"/>
</dbReference>
<dbReference type="NCBIfam" id="NF002352">
    <property type="entry name" value="PRK01318.1-3"/>
    <property type="match status" value="1"/>
</dbReference>
<comment type="subunit">
    <text evidence="13">Interacts with the Sec translocase complex via SecD. Specifically interacts with transmembrane segments of nascent integral membrane proteins during membrane integration.</text>
</comment>
<evidence type="ECO:0000256" key="9">
    <source>
        <dbReference type="ARBA" id="ARBA00023136"/>
    </source>
</evidence>
<dbReference type="GO" id="GO:0015031">
    <property type="term" value="P:protein transport"/>
    <property type="evidence" value="ECO:0007669"/>
    <property type="project" value="UniProtKB-KW"/>
</dbReference>
<comment type="subcellular location">
    <subcellularLocation>
        <location evidence="1">Cell inner membrane</location>
        <topology evidence="1">Multi-pass membrane protein</topology>
    </subcellularLocation>
    <subcellularLocation>
        <location evidence="13">Cell membrane</location>
        <topology evidence="13">Multi-pass membrane protein</topology>
    </subcellularLocation>
</comment>
<evidence type="ECO:0000256" key="14">
    <source>
        <dbReference type="SAM" id="MobiDB-lite"/>
    </source>
</evidence>